<evidence type="ECO:0000256" key="1">
    <source>
        <dbReference type="SAM" id="MobiDB-lite"/>
    </source>
</evidence>
<evidence type="ECO:0000256" key="2">
    <source>
        <dbReference type="SAM" id="SignalP"/>
    </source>
</evidence>
<protein>
    <submittedName>
        <fullName evidence="3">Uncharacterized protein</fullName>
    </submittedName>
</protein>
<feature type="signal peptide" evidence="2">
    <location>
        <begin position="1"/>
        <end position="22"/>
    </location>
</feature>
<dbReference type="AlphaFoldDB" id="A0A6A5QRK9"/>
<name>A0A6A5QRK9_AMPQU</name>
<evidence type="ECO:0000313" key="3">
    <source>
        <dbReference type="EMBL" id="KAF1918043.1"/>
    </source>
</evidence>
<proteinExistence type="predicted"/>
<feature type="compositionally biased region" description="Polar residues" evidence="1">
    <location>
        <begin position="85"/>
        <end position="114"/>
    </location>
</feature>
<keyword evidence="2" id="KW-0732">Signal</keyword>
<feature type="chain" id="PRO_5025413435" evidence="2">
    <location>
        <begin position="23"/>
        <end position="314"/>
    </location>
</feature>
<dbReference type="Proteomes" id="UP000800096">
    <property type="component" value="Unassembled WGS sequence"/>
</dbReference>
<dbReference type="OrthoDB" id="3794393at2759"/>
<reference evidence="3" key="1">
    <citation type="journal article" date="2020" name="Stud. Mycol.">
        <title>101 Dothideomycetes genomes: a test case for predicting lifestyles and emergence of pathogens.</title>
        <authorList>
            <person name="Haridas S."/>
            <person name="Albert R."/>
            <person name="Binder M."/>
            <person name="Bloem J."/>
            <person name="Labutti K."/>
            <person name="Salamov A."/>
            <person name="Andreopoulos B."/>
            <person name="Baker S."/>
            <person name="Barry K."/>
            <person name="Bills G."/>
            <person name="Bluhm B."/>
            <person name="Cannon C."/>
            <person name="Castanera R."/>
            <person name="Culley D."/>
            <person name="Daum C."/>
            <person name="Ezra D."/>
            <person name="Gonzalez J."/>
            <person name="Henrissat B."/>
            <person name="Kuo A."/>
            <person name="Liang C."/>
            <person name="Lipzen A."/>
            <person name="Lutzoni F."/>
            <person name="Magnuson J."/>
            <person name="Mondo S."/>
            <person name="Nolan M."/>
            <person name="Ohm R."/>
            <person name="Pangilinan J."/>
            <person name="Park H.-J."/>
            <person name="Ramirez L."/>
            <person name="Alfaro M."/>
            <person name="Sun H."/>
            <person name="Tritt A."/>
            <person name="Yoshinaga Y."/>
            <person name="Zwiers L.-H."/>
            <person name="Turgeon B."/>
            <person name="Goodwin S."/>
            <person name="Spatafora J."/>
            <person name="Crous P."/>
            <person name="Grigoriev I."/>
        </authorList>
    </citation>
    <scope>NUCLEOTIDE SEQUENCE</scope>
    <source>
        <strain evidence="3">HMLAC05119</strain>
    </source>
</reference>
<organism evidence="3 4">
    <name type="scientific">Ampelomyces quisqualis</name>
    <name type="common">Powdery mildew agent</name>
    <dbReference type="NCBI Taxonomy" id="50730"/>
    <lineage>
        <taxon>Eukaryota</taxon>
        <taxon>Fungi</taxon>
        <taxon>Dikarya</taxon>
        <taxon>Ascomycota</taxon>
        <taxon>Pezizomycotina</taxon>
        <taxon>Dothideomycetes</taxon>
        <taxon>Pleosporomycetidae</taxon>
        <taxon>Pleosporales</taxon>
        <taxon>Pleosporineae</taxon>
        <taxon>Phaeosphaeriaceae</taxon>
        <taxon>Ampelomyces</taxon>
    </lineage>
</organism>
<dbReference type="EMBL" id="ML979134">
    <property type="protein sequence ID" value="KAF1918043.1"/>
    <property type="molecule type" value="Genomic_DNA"/>
</dbReference>
<accession>A0A6A5QRK9</accession>
<evidence type="ECO:0000313" key="4">
    <source>
        <dbReference type="Proteomes" id="UP000800096"/>
    </source>
</evidence>
<feature type="region of interest" description="Disordered" evidence="1">
    <location>
        <begin position="66"/>
        <end position="163"/>
    </location>
</feature>
<gene>
    <name evidence="3" type="ORF">BDU57DRAFT_571947</name>
</gene>
<sequence length="314" mass="34493">MATSHSISGLSSSLIFSQSVSALSIATASTQLIPMSNSEPQSRFLPSGIDPDVQHKINELFEESEALVRPSLSQRSSSSKKSEAWWTTDSSSPLGRTKSNLSQEDKNTNSNGISSEEGIFESDGKDFRLPPPESDDDPKELNPKGSRYCPEDPNTSSTPIAELLDPNPKIIARYYYPSEYRPATPPRSPTRQNPSPQPPPLMLASLLSTLCMFILSLFTPDAPAIIEYTPQEIAKKIARLQVEAQVVAFDVPEKLVGVVALLHIGGENSERHAIPITARPKRVRELLRQCGYTDMEDDFGEEIKRALKELGRGA</sequence>
<keyword evidence="4" id="KW-1185">Reference proteome</keyword>